<evidence type="ECO:0000313" key="1">
    <source>
        <dbReference type="EMBL" id="TLC98424.1"/>
    </source>
</evidence>
<reference evidence="1 2" key="1">
    <citation type="journal article" date="2019" name="Anaerobe">
        <title>Detection of Robinsoniella peoriensis in multiple bone samples of a trauma patient.</title>
        <authorList>
            <person name="Schrottner P."/>
            <person name="Hartwich K."/>
            <person name="Bunk B."/>
            <person name="Schober I."/>
            <person name="Helbig S."/>
            <person name="Rudolph W.W."/>
            <person name="Gunzer F."/>
        </authorList>
    </citation>
    <scope>NUCLEOTIDE SEQUENCE [LARGE SCALE GENOMIC DNA]</scope>
    <source>
        <strain evidence="1 2">DSM 106044</strain>
    </source>
</reference>
<protein>
    <submittedName>
        <fullName evidence="1">4-oxalmesaconate hydratase</fullName>
        <ecNumber evidence="1">4.2.1.83</ecNumber>
    </submittedName>
</protein>
<dbReference type="RefSeq" id="WP_138003832.1">
    <property type="nucleotide sequence ID" value="NZ_QGQD01000096.1"/>
</dbReference>
<organism evidence="1 2">
    <name type="scientific">Robinsoniella peoriensis</name>
    <dbReference type="NCBI Taxonomy" id="180332"/>
    <lineage>
        <taxon>Bacteria</taxon>
        <taxon>Bacillati</taxon>
        <taxon>Bacillota</taxon>
        <taxon>Clostridia</taxon>
        <taxon>Lachnospirales</taxon>
        <taxon>Lachnospiraceae</taxon>
        <taxon>Robinsoniella</taxon>
    </lineage>
</organism>
<dbReference type="EMBL" id="QGQD01000096">
    <property type="protein sequence ID" value="TLC98424.1"/>
    <property type="molecule type" value="Genomic_DNA"/>
</dbReference>
<dbReference type="PANTHER" id="PTHR12993">
    <property type="entry name" value="N-ACETYLGLUCOSAMINYL-PHOSPHATIDYLINOSITOL DE-N-ACETYLASE-RELATED"/>
    <property type="match status" value="1"/>
</dbReference>
<dbReference type="InterPro" id="IPR024078">
    <property type="entry name" value="LmbE-like_dom_sf"/>
</dbReference>
<sequence length="235" mass="26537">MNVLAIGCHPDDLEIACGGTLRKYVEQGADVFMCHVANGNMGHAEILPEPLAILRSAESENAGNVIGAKQVFNLDVGDLLVDRFDNHIVDAVADVIRYVKPDVIITHNDKDYMQDHVETNRLAFNGSFVSSVKHKTTQYDVYEEFVPIFYMDTLAGVDFIPTHYVNISDQIDIKLKALACHESQIKWMMEHDNIDFLDMVKTCSRYRGYQCGVAYAEGYRPCTVYPRMTTKHLLP</sequence>
<dbReference type="AlphaFoldDB" id="A0A4U8Q150"/>
<gene>
    <name evidence="1" type="primary">galB_2</name>
    <name evidence="1" type="ORF">DSM106044_04762</name>
</gene>
<dbReference type="Gene3D" id="3.40.50.10320">
    <property type="entry name" value="LmbE-like"/>
    <property type="match status" value="1"/>
</dbReference>
<keyword evidence="2" id="KW-1185">Reference proteome</keyword>
<keyword evidence="1" id="KW-0456">Lyase</keyword>
<dbReference type="GO" id="GO:0047584">
    <property type="term" value="F:4-oxalmesaconate hydratase activity"/>
    <property type="evidence" value="ECO:0007669"/>
    <property type="project" value="UniProtKB-EC"/>
</dbReference>
<dbReference type="Pfam" id="PF02585">
    <property type="entry name" value="PIG-L"/>
    <property type="match status" value="1"/>
</dbReference>
<dbReference type="SUPFAM" id="SSF102588">
    <property type="entry name" value="LmbE-like"/>
    <property type="match status" value="1"/>
</dbReference>
<dbReference type="InterPro" id="IPR003737">
    <property type="entry name" value="GlcNAc_PI_deacetylase-related"/>
</dbReference>
<evidence type="ECO:0000313" key="2">
    <source>
        <dbReference type="Proteomes" id="UP000306509"/>
    </source>
</evidence>
<dbReference type="PANTHER" id="PTHR12993:SF11">
    <property type="entry name" value="N-ACETYLGLUCOSAMINYL-PHOSPHATIDYLINOSITOL DE-N-ACETYLASE"/>
    <property type="match status" value="1"/>
</dbReference>
<dbReference type="EC" id="4.2.1.83" evidence="1"/>
<proteinExistence type="predicted"/>
<comment type="caution">
    <text evidence="1">The sequence shown here is derived from an EMBL/GenBank/DDBJ whole genome shotgun (WGS) entry which is preliminary data.</text>
</comment>
<dbReference type="GO" id="GO:0016811">
    <property type="term" value="F:hydrolase activity, acting on carbon-nitrogen (but not peptide) bonds, in linear amides"/>
    <property type="evidence" value="ECO:0007669"/>
    <property type="project" value="TreeGrafter"/>
</dbReference>
<name>A0A4U8Q150_9FIRM</name>
<dbReference type="Proteomes" id="UP000306509">
    <property type="component" value="Unassembled WGS sequence"/>
</dbReference>
<accession>A0A4U8Q150</accession>